<proteinExistence type="predicted"/>
<feature type="region of interest" description="Disordered" evidence="1">
    <location>
        <begin position="1"/>
        <end position="24"/>
    </location>
</feature>
<feature type="compositionally biased region" description="Low complexity" evidence="1">
    <location>
        <begin position="1"/>
        <end position="18"/>
    </location>
</feature>
<name>L9L4Y0_TUPCH</name>
<gene>
    <name evidence="2" type="ORF">TREES_T100017615</name>
</gene>
<reference evidence="3" key="2">
    <citation type="journal article" date="2013" name="Nat. Commun.">
        <title>Genome of the Chinese tree shrew.</title>
        <authorList>
            <person name="Fan Y."/>
            <person name="Huang Z.Y."/>
            <person name="Cao C.C."/>
            <person name="Chen C.S."/>
            <person name="Chen Y.X."/>
            <person name="Fan D.D."/>
            <person name="He J."/>
            <person name="Hou H.L."/>
            <person name="Hu L."/>
            <person name="Hu X.T."/>
            <person name="Jiang X.T."/>
            <person name="Lai R."/>
            <person name="Lang Y.S."/>
            <person name="Liang B."/>
            <person name="Liao S.G."/>
            <person name="Mu D."/>
            <person name="Ma Y.Y."/>
            <person name="Niu Y.Y."/>
            <person name="Sun X.Q."/>
            <person name="Xia J.Q."/>
            <person name="Xiao J."/>
            <person name="Xiong Z.Q."/>
            <person name="Xu L."/>
            <person name="Yang L."/>
            <person name="Zhang Y."/>
            <person name="Zhao W."/>
            <person name="Zhao X.D."/>
            <person name="Zheng Y.T."/>
            <person name="Zhou J.M."/>
            <person name="Zhu Y.B."/>
            <person name="Zhang G.J."/>
            <person name="Wang J."/>
            <person name="Yao Y.G."/>
        </authorList>
    </citation>
    <scope>NUCLEOTIDE SEQUENCE [LARGE SCALE GENOMIC DNA]</scope>
</reference>
<dbReference type="EMBL" id="KB320521">
    <property type="protein sequence ID" value="ELW69804.1"/>
    <property type="molecule type" value="Genomic_DNA"/>
</dbReference>
<evidence type="ECO:0000313" key="2">
    <source>
        <dbReference type="EMBL" id="ELW69804.1"/>
    </source>
</evidence>
<dbReference type="AlphaFoldDB" id="L9L4Y0"/>
<feature type="compositionally biased region" description="Gly residues" evidence="1">
    <location>
        <begin position="84"/>
        <end position="94"/>
    </location>
</feature>
<protein>
    <submittedName>
        <fullName evidence="2">Uncharacterized protein</fullName>
    </submittedName>
</protein>
<keyword evidence="3" id="KW-1185">Reference proteome</keyword>
<organism evidence="2 3">
    <name type="scientific">Tupaia chinensis</name>
    <name type="common">Chinese tree shrew</name>
    <name type="synonym">Tupaia belangeri chinensis</name>
    <dbReference type="NCBI Taxonomy" id="246437"/>
    <lineage>
        <taxon>Eukaryota</taxon>
        <taxon>Metazoa</taxon>
        <taxon>Chordata</taxon>
        <taxon>Craniata</taxon>
        <taxon>Vertebrata</taxon>
        <taxon>Euteleostomi</taxon>
        <taxon>Mammalia</taxon>
        <taxon>Eutheria</taxon>
        <taxon>Euarchontoglires</taxon>
        <taxon>Scandentia</taxon>
        <taxon>Tupaiidae</taxon>
        <taxon>Tupaia</taxon>
    </lineage>
</organism>
<reference evidence="3" key="1">
    <citation type="submission" date="2012-07" db="EMBL/GenBank/DDBJ databases">
        <title>Genome of the Chinese tree shrew, a rising model animal genetically related to primates.</title>
        <authorList>
            <person name="Zhang G."/>
            <person name="Fan Y."/>
            <person name="Yao Y."/>
            <person name="Huang Z."/>
        </authorList>
    </citation>
    <scope>NUCLEOTIDE SEQUENCE [LARGE SCALE GENOMIC DNA]</scope>
</reference>
<evidence type="ECO:0000313" key="3">
    <source>
        <dbReference type="Proteomes" id="UP000011518"/>
    </source>
</evidence>
<dbReference type="InParanoid" id="L9L4Y0"/>
<feature type="region of interest" description="Disordered" evidence="1">
    <location>
        <begin position="72"/>
        <end position="96"/>
    </location>
</feature>
<sequence length="183" mass="19480">MHTGAAASAGSEAHGDAPPYLPRVPLRPPLPSGFSYCRGPCLISGSRSQRPSGQRTVGERDLGYWTDSAQYSTGASSWTRPPGTTGGSAAGGRLEGATRPYEGSVSLWKRHLDDQKPSPRELLPMTQRHVWLWQDGRTLALGVPARGVPGVCIQPAVAVSAFHGASDLDQAHAAAHKRRSQHK</sequence>
<accession>L9L4Y0</accession>
<dbReference type="Proteomes" id="UP000011518">
    <property type="component" value="Unassembled WGS sequence"/>
</dbReference>
<evidence type="ECO:0000256" key="1">
    <source>
        <dbReference type="SAM" id="MobiDB-lite"/>
    </source>
</evidence>